<feature type="compositionally biased region" description="Acidic residues" evidence="4">
    <location>
        <begin position="1782"/>
        <end position="1792"/>
    </location>
</feature>
<feature type="domain" description="Smr" evidence="8">
    <location>
        <begin position="4259"/>
        <end position="4337"/>
    </location>
</feature>
<evidence type="ECO:0000259" key="7">
    <source>
        <dbReference type="PROSITE" id="PS50103"/>
    </source>
</evidence>
<dbReference type="PROSITE" id="PS50103">
    <property type="entry name" value="ZF_C3H1"/>
    <property type="match status" value="1"/>
</dbReference>
<feature type="repeat" description="PPR" evidence="2">
    <location>
        <begin position="1279"/>
        <end position="1313"/>
    </location>
</feature>
<organism evidence="9 10">
    <name type="scientific">Symbiodinium microadriaticum</name>
    <name type="common">Dinoflagellate</name>
    <name type="synonym">Zooxanthella microadriatica</name>
    <dbReference type="NCBI Taxonomy" id="2951"/>
    <lineage>
        <taxon>Eukaryota</taxon>
        <taxon>Sar</taxon>
        <taxon>Alveolata</taxon>
        <taxon>Dinophyceae</taxon>
        <taxon>Suessiales</taxon>
        <taxon>Symbiodiniaceae</taxon>
        <taxon>Symbiodinium</taxon>
    </lineage>
</organism>
<feature type="compositionally biased region" description="Pro residues" evidence="4">
    <location>
        <begin position="1960"/>
        <end position="1971"/>
    </location>
</feature>
<dbReference type="GO" id="GO:0004672">
    <property type="term" value="F:protein kinase activity"/>
    <property type="evidence" value="ECO:0007669"/>
    <property type="project" value="InterPro"/>
</dbReference>
<keyword evidence="5" id="KW-0472">Membrane</keyword>
<evidence type="ECO:0000256" key="4">
    <source>
        <dbReference type="SAM" id="MobiDB-lite"/>
    </source>
</evidence>
<feature type="transmembrane region" description="Helical" evidence="5">
    <location>
        <begin position="4637"/>
        <end position="4661"/>
    </location>
</feature>
<feature type="region of interest" description="Disordered" evidence="4">
    <location>
        <begin position="1706"/>
        <end position="1792"/>
    </location>
</feature>
<keyword evidence="5" id="KW-1133">Transmembrane helix</keyword>
<feature type="zinc finger region" description="C3H1-type" evidence="3">
    <location>
        <begin position="3171"/>
        <end position="3197"/>
    </location>
</feature>
<feature type="compositionally biased region" description="Low complexity" evidence="4">
    <location>
        <begin position="1568"/>
        <end position="1577"/>
    </location>
</feature>
<evidence type="ECO:0000313" key="10">
    <source>
        <dbReference type="Proteomes" id="UP000186817"/>
    </source>
</evidence>
<dbReference type="InterPro" id="IPR002625">
    <property type="entry name" value="Smr_dom"/>
</dbReference>
<keyword evidence="5" id="KW-0812">Transmembrane</keyword>
<dbReference type="InterPro" id="IPR000571">
    <property type="entry name" value="Znf_CCCH"/>
</dbReference>
<accession>A0A1Q9E0B5</accession>
<dbReference type="GO" id="GO:0005524">
    <property type="term" value="F:ATP binding"/>
    <property type="evidence" value="ECO:0007669"/>
    <property type="project" value="InterPro"/>
</dbReference>
<feature type="repeat" description="PPR" evidence="2">
    <location>
        <begin position="1244"/>
        <end position="1278"/>
    </location>
</feature>
<dbReference type="SUPFAM" id="SSF56112">
    <property type="entry name" value="Protein kinase-like (PK-like)"/>
    <property type="match status" value="2"/>
</dbReference>
<dbReference type="OrthoDB" id="439220at2759"/>
<evidence type="ECO:0000256" key="2">
    <source>
        <dbReference type="PROSITE-ProRule" id="PRU00708"/>
    </source>
</evidence>
<dbReference type="PROSITE" id="PS00109">
    <property type="entry name" value="PROTEIN_KINASE_TYR"/>
    <property type="match status" value="1"/>
</dbReference>
<dbReference type="PANTHER" id="PTHR47447:SF17">
    <property type="entry name" value="OS12G0638900 PROTEIN"/>
    <property type="match status" value="1"/>
</dbReference>
<dbReference type="InterPro" id="IPR035979">
    <property type="entry name" value="RBD_domain_sf"/>
</dbReference>
<protein>
    <submittedName>
        <fullName evidence="9">Pentatricopeptide repeat-containing protein, chloroplastic</fullName>
    </submittedName>
</protein>
<dbReference type="InterPro" id="IPR011009">
    <property type="entry name" value="Kinase-like_dom_sf"/>
</dbReference>
<feature type="region of interest" description="Disordered" evidence="4">
    <location>
        <begin position="1681"/>
        <end position="1700"/>
    </location>
</feature>
<dbReference type="Gene3D" id="1.10.510.10">
    <property type="entry name" value="Transferase(Phosphotransferase) domain 1"/>
    <property type="match status" value="2"/>
</dbReference>
<proteinExistence type="predicted"/>
<feature type="compositionally biased region" description="Low complexity" evidence="4">
    <location>
        <begin position="2680"/>
        <end position="2690"/>
    </location>
</feature>
<feature type="compositionally biased region" description="Low complexity" evidence="4">
    <location>
        <begin position="2552"/>
        <end position="2595"/>
    </location>
</feature>
<feature type="region of interest" description="Disordered" evidence="4">
    <location>
        <begin position="2679"/>
        <end position="2755"/>
    </location>
</feature>
<comment type="caution">
    <text evidence="9">The sequence shown here is derived from an EMBL/GenBank/DDBJ whole genome shotgun (WGS) entry which is preliminary data.</text>
</comment>
<dbReference type="SMART" id="SM00220">
    <property type="entry name" value="S_TKc"/>
    <property type="match status" value="1"/>
</dbReference>
<feature type="transmembrane region" description="Helical" evidence="5">
    <location>
        <begin position="4708"/>
        <end position="4730"/>
    </location>
</feature>
<dbReference type="Gene3D" id="1.25.40.10">
    <property type="entry name" value="Tetratricopeptide repeat domain"/>
    <property type="match status" value="6"/>
</dbReference>
<feature type="transmembrane region" description="Helical" evidence="5">
    <location>
        <begin position="4604"/>
        <end position="4625"/>
    </location>
</feature>
<feature type="region of interest" description="Disordered" evidence="4">
    <location>
        <begin position="1945"/>
        <end position="2006"/>
    </location>
</feature>
<feature type="region of interest" description="Disordered" evidence="4">
    <location>
        <begin position="2552"/>
        <end position="2609"/>
    </location>
</feature>
<feature type="transmembrane region" description="Helical" evidence="5">
    <location>
        <begin position="4543"/>
        <end position="4560"/>
    </location>
</feature>
<keyword evidence="3" id="KW-0862">Zinc</keyword>
<dbReference type="InterPro" id="IPR011990">
    <property type="entry name" value="TPR-like_helical_dom_sf"/>
</dbReference>
<evidence type="ECO:0000259" key="8">
    <source>
        <dbReference type="PROSITE" id="PS50828"/>
    </source>
</evidence>
<feature type="compositionally biased region" description="Low complexity" evidence="4">
    <location>
        <begin position="1584"/>
        <end position="1601"/>
    </location>
</feature>
<dbReference type="Pfam" id="PF00069">
    <property type="entry name" value="Pkinase"/>
    <property type="match status" value="1"/>
</dbReference>
<feature type="compositionally biased region" description="Low complexity" evidence="4">
    <location>
        <begin position="1983"/>
        <end position="2006"/>
    </location>
</feature>
<keyword evidence="3" id="KW-0479">Metal-binding</keyword>
<dbReference type="InterPro" id="IPR043502">
    <property type="entry name" value="DNA/RNA_pol_sf"/>
</dbReference>
<evidence type="ECO:0000313" key="9">
    <source>
        <dbReference type="EMBL" id="OLQ00837.1"/>
    </source>
</evidence>
<dbReference type="GO" id="GO:0003676">
    <property type="term" value="F:nucleic acid binding"/>
    <property type="evidence" value="ECO:0007669"/>
    <property type="project" value="InterPro"/>
</dbReference>
<feature type="repeat" description="PPR" evidence="2">
    <location>
        <begin position="121"/>
        <end position="155"/>
    </location>
</feature>
<keyword evidence="1" id="KW-0677">Repeat</keyword>
<dbReference type="CDD" id="cd00590">
    <property type="entry name" value="RRM_SF"/>
    <property type="match status" value="1"/>
</dbReference>
<dbReference type="PROSITE" id="PS50828">
    <property type="entry name" value="SMR"/>
    <property type="match status" value="1"/>
</dbReference>
<feature type="region of interest" description="Disordered" evidence="4">
    <location>
        <begin position="1535"/>
        <end position="1605"/>
    </location>
</feature>
<dbReference type="InterPro" id="IPR000719">
    <property type="entry name" value="Prot_kinase_dom"/>
</dbReference>
<feature type="region of interest" description="Disordered" evidence="4">
    <location>
        <begin position="3107"/>
        <end position="3167"/>
    </location>
</feature>
<gene>
    <name evidence="9" type="ORF">AK812_SmicGene16448</name>
</gene>
<feature type="domain" description="C3H1-type" evidence="7">
    <location>
        <begin position="3171"/>
        <end position="3197"/>
    </location>
</feature>
<feature type="transmembrane region" description="Helical" evidence="5">
    <location>
        <begin position="4572"/>
        <end position="4589"/>
    </location>
</feature>
<evidence type="ECO:0000256" key="3">
    <source>
        <dbReference type="PROSITE-ProRule" id="PRU00723"/>
    </source>
</evidence>
<dbReference type="PANTHER" id="PTHR47447">
    <property type="entry name" value="OS03G0856100 PROTEIN"/>
    <property type="match status" value="1"/>
</dbReference>
<dbReference type="EMBL" id="LSRX01000313">
    <property type="protein sequence ID" value="OLQ00837.1"/>
    <property type="molecule type" value="Genomic_DNA"/>
</dbReference>
<dbReference type="SUPFAM" id="SSF54928">
    <property type="entry name" value="RNA-binding domain, RBD"/>
    <property type="match status" value="1"/>
</dbReference>
<dbReference type="SUPFAM" id="SSF56672">
    <property type="entry name" value="DNA/RNA polymerases"/>
    <property type="match status" value="1"/>
</dbReference>
<evidence type="ECO:0000256" key="5">
    <source>
        <dbReference type="SAM" id="Phobius"/>
    </source>
</evidence>
<dbReference type="Proteomes" id="UP000186817">
    <property type="component" value="Unassembled WGS sequence"/>
</dbReference>
<dbReference type="Pfam" id="PF13041">
    <property type="entry name" value="PPR_2"/>
    <property type="match status" value="1"/>
</dbReference>
<dbReference type="GO" id="GO:0008270">
    <property type="term" value="F:zinc ion binding"/>
    <property type="evidence" value="ECO:0007669"/>
    <property type="project" value="UniProtKB-KW"/>
</dbReference>
<dbReference type="PROSITE" id="PS50011">
    <property type="entry name" value="PROTEIN_KINASE_DOM"/>
    <property type="match status" value="1"/>
</dbReference>
<name>A0A1Q9E0B5_SYMMI</name>
<feature type="compositionally biased region" description="Low complexity" evidence="4">
    <location>
        <begin position="1535"/>
        <end position="1560"/>
    </location>
</feature>
<feature type="compositionally biased region" description="Low complexity" evidence="4">
    <location>
        <begin position="1735"/>
        <end position="1744"/>
    </location>
</feature>
<dbReference type="PROSITE" id="PS51375">
    <property type="entry name" value="PPR"/>
    <property type="match status" value="4"/>
</dbReference>
<dbReference type="Pfam" id="PF23276">
    <property type="entry name" value="TPR_24"/>
    <property type="match status" value="1"/>
</dbReference>
<evidence type="ECO:0000256" key="1">
    <source>
        <dbReference type="ARBA" id="ARBA00022737"/>
    </source>
</evidence>
<keyword evidence="10" id="KW-1185">Reference proteome</keyword>
<keyword evidence="3" id="KW-0863">Zinc-finger</keyword>
<feature type="region of interest" description="Disordered" evidence="4">
    <location>
        <begin position="1900"/>
        <end position="1928"/>
    </location>
</feature>
<dbReference type="InterPro" id="IPR008266">
    <property type="entry name" value="Tyr_kinase_AS"/>
</dbReference>
<feature type="transmembrane region" description="Helical" evidence="5">
    <location>
        <begin position="4667"/>
        <end position="4687"/>
    </location>
</feature>
<dbReference type="InterPro" id="IPR057027">
    <property type="entry name" value="TPR_mt"/>
</dbReference>
<feature type="repeat" description="PPR" evidence="2">
    <location>
        <begin position="156"/>
        <end position="190"/>
    </location>
</feature>
<sequence length="4933" mass="530881">MRKLRLAHAAFRHSESCGRSYAADARHARGRVPGDGGSDLDSLRRMAFQGDAKASTKALTALGRQGHWPEALALLAELRRASQQTDTVAQNAALKACERSTQWEQVLHHALQLGDAGLKPDIVTFNTTISALQKGHEWERALQMLQEVESWSVQPDAVTCSSCLQACERGRRWDLALHLLFEMRSRQLQLDLVAINSAVSTCGRAEFAPKIMKLTSPRAENWLVHTVEVAEIEYSKSKAIFFVLSSQWSEDGCLHAMPLPSSPTTCVQDAASLRSLTRELGVLSRRRQWQESLALLARTEEASLQVDVLAANAAMAALMPSSRAAGDASAPRHPDSAVWRRCIQMYDGLTVNGLRPDVFSTSTAINSCGAQGRWGSAQHLLEESHAKKIHPNDVSISATVAAFTASPRRWPQGLDLLARALESGLVADAVTLNAVVNLVELGSGWQRSSQLNSKQQDHFSFGSRTGAFAREALWQEALVCLHCLAEARLSSNDVTAAAALNSVREHWHLGVRLFQDMARRSLRSNAVHVASLLGAFAAGATWTHALALLRGNSGMMAVHTASLSGPVVKNNAIKATENPKAWPFAFTLLRSLHVDVQPRDVVSYNSAIDSCAAGNSWQAACDLYEEILLVSPSCSRTVVSVHATAAAAAAAGRWRGAAATLAPLLSGKVTSLRADAVTYNAAMNACLHSTKERRGIPTAEETPGSKEISWRRSLQLRMELSQASLVPDLVSVNLALACFAAGRRWQEALSYGQQAGILGPDSGQSQRPDEVTFGALLGARFPRDLAMKLLQTMRAEDLEPNAVTHSAVVSACERDGRLAMLMLPPLQLPLPEPLLLHLLPLPPLALPLMLLLPLPWWMTMLQPSERFQESAWGPELALGTGRHRRLPQAACSVHRLGVSHGDLSLENILLFSEKALLPPDIRLVDFACACGPRACGPRGKSPYQAPEMHCCDGYCTVAADVFALGRAQARDQDATDAFFLRNIPAKCDAETLRNFLESKGLTNFQIEMALFPNGKSRGYAVIRVRASFAMRNVSDNIHGQFIPGFYKPTPLCWEPLINRGPPRRFQSPNLVPAERPPPLPPGACGHSYEFRGHNIPGKEGTFKTSNVEAEASLTTTGTGVPKSEPGQQLHTPCSLADGTDTALALPSQMARIEGQQWQRCLNLLTEMFHSILFPTTISYNIAITACEMGPWSLVLHLLDELRQQGLRPRTDTYNAAMSVCAKAHQTQMALQLLYGLRRMKLRQHQVTFNTAIDACARTQQWQQSLTLLGEMSAAALQPDVVSFSSAMTALSRQSLHTQAWGLLEDLPRHSLQPNRVIFNAAIGSCHRGASWQAALMLLQRARNQSVPLDVVSHSLAVSTCVASLQPGTASALLEGMRQLTVQPDEAAYIGMLDACKEAACWALALSILGELRGDGAQSQTSDQTAYALALGSCEAAMQWELALSVLATMQQEGPSPNLVTLNAAVMALAAAGRTAEALCVVRHAEAVLARSFLSATATPQTKLWDIPDFVYFTLCPSSDSKLFLFKFKADAPTTAPHAAGEAGSAPAPALPAPVLSPSSDETTEAAMEESAPAPSSPHADEEMPPASAAVPAEAESGSGASSPPPDAWAAILSFLDRPQEARQSALASLPSSDLIRLCMEASATALGRLSWYDGAGTAAVSGHPIRNPPPGQLVLRAHPVAKDPPPKAMAPSPAKATVEVKAEISDAAPTPPPDNAQPAATPKSCPIPYPGTGNGAASSGTAPEPGQPGPSDDPGPVSAPSETTRPKARQPDPVPRTAPEVVPDDSDDDSLWEDAWYGQLDPGRMAPNQYSWIDVRPPLPPLLRNPPWSSREGWCIDIRLSTTPGTIHRPEWWPFPDLFCLSPGEHPRWLERQVTGVWDFVCVRSWPAKDLVAIVAPSAEGVVPSPPPVGTASAQSEMPDSLAPPPSVPHSLADTLPFVVDLENHDVSPHAHPPLTGDVQPPPLASPPPSPSFSVARPCLLHPSSPSVRSAVARSPGPSPGTSSASWSLVPPVFSPGSVSASVFAPRSRWQDGTLSASYRPRGFGSMEAHIAVPPPPPPSSFRPAPRVDMPAPAPPAYKKFKPVPVISVASHPASVSLPLPPAPLELKLTASATQSMYLASGRSSESSASQTDQQYSALLVRWREFLSELGAASALYSEACASQNRDFLLDRAAMKFAPSTLLRYFDAWLNWSSFCRLADASPHDPPPGLLPDWLKSQSSRRGLATMQLRALAWFVKTAGLPKLKVCLCAPICQAFAVASNPQEHRESLPLSLSFVMHLEKSILDPLSSPAEVLRLGYLLLCIWGSLRWGDALWCPPSRLHYQPQSHALVGICLRTKTTKRGMPFGVFAAGLSGTTSQCWSLRFLSVLRQSVADTLAINPNRHLDFLPAALSGSESRPIISAPLKRERMVLWLRGLLLRHWRLFSQDAAPAAFGLVAAHSLKCTVLSWARQLHVDSDLRRIQGHHRQSGSDRSVSLYSRDDILPMLRLQRLVVDAVRSGFRPLQPRARGLGEPLPDFPVVLPSSSSLPELGPLSSDCLPEALPCRPCLPLAPSASPSDSSAPVPAAGSDDALESLSSESSDSSAEEATAPDEPALFPTPKAVSPPPSASVSAFGHLWNARSNVVHVAMRTEPSAPRSKSFMVDGATVWLRPLCGARTHQLDPAHDTLPDNFFLSEEEEAALAAAETTADAPPSVPGSAMSDTLPSPCGAWDTSAAMPTDTMTPAVGPDSGSGSSTGWAPSGDLYQPHHSGSGTQWSGYASSAPAIPMPSVLVRPGASDGQLLDGLSLLAPDIRQRLLTILHAMEHRQPGMRHAMVQKSWALDDPAALVALLDQLSSASPAVRTALSNKGFASLGSLAFAVSDMSDADEIRLFLRSTLSLADTDDAALVSADSACIRRLLFEASSAAPPKPALGTAALPPASTTSSSSTKLAVPDLLHLRKNFLAKYPGELLTPELAPSVDFLSLLKNHHESQQSLWVPWRLRTSESDATRWEEARRPRNDRQLLRSLLDADAEPASASISLNMQGPPDPVLRRSLSLFATALAMLDYVHLATIKKFNDRFLHLALTPPMDSSLRGPSLQEIVLADRSVWASVSELIRDHGWRDRLLPRGNGEFATGDRKRTYGSDGPGSGSDPSNPAGKGEQQAKPKGKAKAKASANPPPKGFDPSWLRTINGKEACMRFAVGKCTKEDCRFFHGCPVPLPNGKAKLSADDVPARPCATVSSPPPLSSCTAVGDASLMESSPVPTGKRLFLDLFAGASSPVSHAVAELGLARLEPVDALVGPAHNLLDDLTFQNLQRLCSSGLIGVAAAAPPCAAFSRARLRPGGPPPVRTLSHPTGIPQPSVSQAEELRTSALLHSRTRHLLHLVACRGGMIWLENPSSSILWLDPEVIAWCRLTAPFMAAVAACQVGMPLHKSWSFCCNDASVSRIASLCTHPVGFHSAISGKRAADGSFLTRKTAAYPASLASSLAQLAAPWLSSATACDDPVKLDAWTFLLPTRLPWPVLKHRVEDGAGTCSTARPDPAKFSDPLRGLRTSWSRRFLTGGVAGRIAAALNSGSRDPPLSDSELEPFLLDLRSFLGVSDDATWSQLLHVQPGQPFRLDLWHRLCLACSDPDTEYFDLLREGVPLGISSPIPACKVMAPPAPPDAADIPLQHCESSWKSAIDHSEIVDELLLEELAQGWIAVVQGGDDELRSEFPVSAVGKLGVVLAEGRPPRLVVDSSVSGVTCHTVLPNRSCNPTLTDVFSSMPLSDSLERLVALVLDVAKAHRRILIRKQDRGLLCFRHKNVLYQCTTLNFGARVSSFYWARAAGLLVRLIHRLLRVRHSAKIYVDDLLCLLDSASAPVWASHVVVLLLLIKVPLSWHKCALSQRVVWIGWEIDLSIFTVRLDPQKFRRLCDLLRLCLASRRCSTHLLERVTGKLLWLSSLFRTFRPSLAPLYRDQHSFLPTMTALDPQRWTDFRSKLSEDLRLLHPVGLAALPPGSHVLRIGQNYVSTLSDLPSVPADSRRIWIQSAAPHTGICVLSEESCLVLRMWLDLAASGTACRSLFRPPRIECQAFADACATSTTAGLGGFVRLPNGSQLFFRNTFSVAELQGLFPWLPSQASVQSFISSWELLAQCALVHLLHLLLGPGHLPVHCIFRCDNAAAESSSWKGLSMASGLCSVLRSFFLLQQRCRVSVHIDHVPGLVNDVADALSRATDPAKLGFRPPEEVEIDWLSFYDWPQLRLLPDPLHFDGLLDLGLVSGVWKADANPTLPEADIDLHRFPAELARFAVLAAVFDAAIDPCRKHGLVFVTGRGTHGGTAVLKAVVGECLEEFGLAVEEGDAEGTDGRLWLPPHVLQCIVLDAHFNIKVCDFGKTQELRSNCAIITGQDTGGSPRYMAPECFMLGAHITEKVDIWSLGCCLVEVLGGPLPYEEIPAMSEVQSLLQRGVPPLVPQCHTWRTHRAEQHQRTALCSVSPNRFQSSKRTCAQFHKSASGAKMALWHGLLLMLIRAVCSSTAENLQRLAQRPERRNRPLNVLGVSLGVLSAPLDAVAFAVAPQSVLAPVGMVGMLFSLLAANKVHGDDLTPKDFLSALAVVMGAALCLHGGADSSAARSAPSSEMYATYVATAVMWCSLLAVALFVCRETAGRLDALASALLGGSLGSSSVVASKTFTAALVAAPRSPLTLFCAALPLALIAPLHLYVLNRSYGRHSLVIMSPSMGASALLFNVLTGYLLFGEVPVGFWELFGCNGRTMLRLAIVLALAEAAGSLELTPEGYAEILATNSPEKKEEFIETVVAQQLHGFVTSDVGLKSFAETAPASWSALLSQLQQGLPWLCGGATGHLCDDPLTAPLGPDGWASVLRANVTARGILIKRIAEDRLNAKVTSEQQLMEWARSAPDTLDTALAELKEAEFLCGGETNRRIPFLITWRVPITSLQSLSDAQITAVLS</sequence>
<reference evidence="9 10" key="1">
    <citation type="submission" date="2016-02" db="EMBL/GenBank/DDBJ databases">
        <title>Genome analysis of coral dinoflagellate symbionts highlights evolutionary adaptations to a symbiotic lifestyle.</title>
        <authorList>
            <person name="Aranda M."/>
            <person name="Li Y."/>
            <person name="Liew Y.J."/>
            <person name="Baumgarten S."/>
            <person name="Simakov O."/>
            <person name="Wilson M."/>
            <person name="Piel J."/>
            <person name="Ashoor H."/>
            <person name="Bougouffa S."/>
            <person name="Bajic V.B."/>
            <person name="Ryu T."/>
            <person name="Ravasi T."/>
            <person name="Bayer T."/>
            <person name="Micklem G."/>
            <person name="Kim H."/>
            <person name="Bhak J."/>
            <person name="Lajeunesse T.C."/>
            <person name="Voolstra C.R."/>
        </authorList>
    </citation>
    <scope>NUCLEOTIDE SEQUENCE [LARGE SCALE GENOMIC DNA]</scope>
    <source>
        <strain evidence="9 10">CCMP2467</strain>
    </source>
</reference>
<dbReference type="InterPro" id="IPR002885">
    <property type="entry name" value="PPR_rpt"/>
</dbReference>
<feature type="compositionally biased region" description="Low complexity" evidence="4">
    <location>
        <begin position="3130"/>
        <end position="3145"/>
    </location>
</feature>
<evidence type="ECO:0000259" key="6">
    <source>
        <dbReference type="PROSITE" id="PS50011"/>
    </source>
</evidence>
<feature type="domain" description="Protein kinase" evidence="6">
    <location>
        <begin position="4061"/>
        <end position="4527"/>
    </location>
</feature>